<dbReference type="EMBL" id="JANFNH010000017">
    <property type="protein sequence ID" value="MCQ4043602.1"/>
    <property type="molecule type" value="Genomic_DNA"/>
</dbReference>
<name>A0ABT1PE04_9ACTN</name>
<dbReference type="Pfam" id="PF14759">
    <property type="entry name" value="Reductase_C"/>
    <property type="match status" value="1"/>
</dbReference>
<protein>
    <submittedName>
        <fullName evidence="7">FAD-dependent oxidoreductase</fullName>
    </submittedName>
</protein>
<evidence type="ECO:0000256" key="2">
    <source>
        <dbReference type="ARBA" id="ARBA00022630"/>
    </source>
</evidence>
<dbReference type="RefSeq" id="WP_255928850.1">
    <property type="nucleotide sequence ID" value="NZ_JANFNH010000017.1"/>
</dbReference>
<evidence type="ECO:0000313" key="7">
    <source>
        <dbReference type="EMBL" id="MCQ4043602.1"/>
    </source>
</evidence>
<evidence type="ECO:0000256" key="1">
    <source>
        <dbReference type="ARBA" id="ARBA00001974"/>
    </source>
</evidence>
<comment type="caution">
    <text evidence="7">The sequence shown here is derived from an EMBL/GenBank/DDBJ whole genome shotgun (WGS) entry which is preliminary data.</text>
</comment>
<dbReference type="PRINTS" id="PR00368">
    <property type="entry name" value="FADPNR"/>
</dbReference>
<accession>A0ABT1PE04</accession>
<dbReference type="PANTHER" id="PTHR43557:SF2">
    <property type="entry name" value="RIESKE DOMAIN-CONTAINING PROTEIN-RELATED"/>
    <property type="match status" value="1"/>
</dbReference>
<keyword evidence="4" id="KW-0560">Oxidoreductase</keyword>
<evidence type="ECO:0000256" key="3">
    <source>
        <dbReference type="ARBA" id="ARBA00022827"/>
    </source>
</evidence>
<keyword evidence="3" id="KW-0274">FAD</keyword>
<gene>
    <name evidence="7" type="ORF">NON19_16635</name>
</gene>
<reference evidence="7 8" key="1">
    <citation type="submission" date="2022-06" db="EMBL/GenBank/DDBJ databases">
        <title>Draft genome sequence of type strain Streptomyces rubrisoli DSM 42083.</title>
        <authorList>
            <person name="Duangmal K."/>
            <person name="Klaysubun C."/>
        </authorList>
    </citation>
    <scope>NUCLEOTIDE SEQUENCE [LARGE SCALE GENOMIC DNA]</scope>
    <source>
        <strain evidence="7 8">DSM 42083</strain>
    </source>
</reference>
<keyword evidence="8" id="KW-1185">Reference proteome</keyword>
<dbReference type="Proteomes" id="UP001206206">
    <property type="component" value="Unassembled WGS sequence"/>
</dbReference>
<dbReference type="InterPro" id="IPR023753">
    <property type="entry name" value="FAD/NAD-binding_dom"/>
</dbReference>
<sequence>MVDAHQTFVIVGAGLAGAKAAETLRAEGFTGRVILIGDERDHPYERPPLSKGYLLGKDDRDSVFVHEPAWYASADIELHLGQPVVHLDRVARTVTLGDGTALTYDKLLLTTGAEPRRLRIPGTDLAGVHHLRRLAHAERLRGVLTSLGRDNGHLVIAGAGWIGLEVAAAAREYGAEVTIVEPEPTPLYAALGPELGGVFADLHREHGVRFHFGAKLTEIVGQDGMVLAARTDDGEEHPAHDVLAAIGAAPRTALAEAAGLTLAARADGGGIAVDAALRTSDPDVYAAGDCASAQHPTLGLRLRVEHWANALNGGPAAARSMLGQEVSYDRVPYFFSDQYDLGMEFSGHVAPGSYDEVVCRGDVGKREFIAFWLGRGAEGARVQAAMNVNVWDVTDTLQQLIRSARTVDPDRLADPSVPLESFLE</sequence>
<dbReference type="SUPFAM" id="SSF55424">
    <property type="entry name" value="FAD/NAD-linked reductases, dimerisation (C-terminal) domain"/>
    <property type="match status" value="1"/>
</dbReference>
<organism evidence="7 8">
    <name type="scientific">Streptantibioticus rubrisoli</name>
    <dbReference type="NCBI Taxonomy" id="1387313"/>
    <lineage>
        <taxon>Bacteria</taxon>
        <taxon>Bacillati</taxon>
        <taxon>Actinomycetota</taxon>
        <taxon>Actinomycetes</taxon>
        <taxon>Kitasatosporales</taxon>
        <taxon>Streptomycetaceae</taxon>
        <taxon>Streptantibioticus</taxon>
    </lineage>
</organism>
<evidence type="ECO:0000313" key="8">
    <source>
        <dbReference type="Proteomes" id="UP001206206"/>
    </source>
</evidence>
<dbReference type="InterPro" id="IPR050446">
    <property type="entry name" value="FAD-oxidoreductase/Apoptosis"/>
</dbReference>
<dbReference type="InterPro" id="IPR028202">
    <property type="entry name" value="Reductase_C"/>
</dbReference>
<dbReference type="InterPro" id="IPR016156">
    <property type="entry name" value="FAD/NAD-linked_Rdtase_dimer_sf"/>
</dbReference>
<proteinExistence type="predicted"/>
<evidence type="ECO:0000259" key="5">
    <source>
        <dbReference type="Pfam" id="PF07992"/>
    </source>
</evidence>
<evidence type="ECO:0000259" key="6">
    <source>
        <dbReference type="Pfam" id="PF14759"/>
    </source>
</evidence>
<keyword evidence="2" id="KW-0285">Flavoprotein</keyword>
<evidence type="ECO:0000256" key="4">
    <source>
        <dbReference type="ARBA" id="ARBA00023002"/>
    </source>
</evidence>
<feature type="domain" description="Reductase C-terminal" evidence="6">
    <location>
        <begin position="333"/>
        <end position="422"/>
    </location>
</feature>
<dbReference type="Gene3D" id="3.30.390.30">
    <property type="match status" value="1"/>
</dbReference>
<dbReference type="PRINTS" id="PR00411">
    <property type="entry name" value="PNDRDTASEI"/>
</dbReference>
<dbReference type="Pfam" id="PF07992">
    <property type="entry name" value="Pyr_redox_2"/>
    <property type="match status" value="1"/>
</dbReference>
<dbReference type="PANTHER" id="PTHR43557">
    <property type="entry name" value="APOPTOSIS-INDUCING FACTOR 1"/>
    <property type="match status" value="1"/>
</dbReference>
<dbReference type="Gene3D" id="3.50.50.60">
    <property type="entry name" value="FAD/NAD(P)-binding domain"/>
    <property type="match status" value="2"/>
</dbReference>
<feature type="domain" description="FAD/NAD(P)-binding" evidence="5">
    <location>
        <begin position="8"/>
        <end position="313"/>
    </location>
</feature>
<dbReference type="SUPFAM" id="SSF51905">
    <property type="entry name" value="FAD/NAD(P)-binding domain"/>
    <property type="match status" value="2"/>
</dbReference>
<dbReference type="InterPro" id="IPR036188">
    <property type="entry name" value="FAD/NAD-bd_sf"/>
</dbReference>
<comment type="cofactor">
    <cofactor evidence="1">
        <name>FAD</name>
        <dbReference type="ChEBI" id="CHEBI:57692"/>
    </cofactor>
</comment>